<dbReference type="EMBL" id="MN033900">
    <property type="protein sequence ID" value="QDH88165.1"/>
    <property type="molecule type" value="Genomic_RNA"/>
</dbReference>
<organism evidence="1">
    <name type="scientific">Leviviridae sp</name>
    <dbReference type="NCBI Taxonomy" id="2027243"/>
    <lineage>
        <taxon>Viruses</taxon>
        <taxon>Riboviria</taxon>
        <taxon>Orthornavirae</taxon>
        <taxon>Lenarviricota</taxon>
        <taxon>Leviviricetes</taxon>
        <taxon>Norzivirales</taxon>
        <taxon>Fiersviridae</taxon>
    </lineage>
</organism>
<proteinExistence type="predicted"/>
<gene>
    <name evidence="1" type="ORF">H2RhizoLitter49951_000002</name>
</gene>
<protein>
    <submittedName>
        <fullName evidence="1">Uncharacterized protein</fullName>
    </submittedName>
</protein>
<evidence type="ECO:0000313" key="1">
    <source>
        <dbReference type="EMBL" id="QDH88165.1"/>
    </source>
</evidence>
<accession>A0A514D3H2</accession>
<reference evidence="1" key="1">
    <citation type="submission" date="2019-05" db="EMBL/GenBank/DDBJ databases">
        <title>Metatranscriptomic reconstruction reveals RNA viruses with the potential to shape carbon cycling in soil.</title>
        <authorList>
            <person name="Starr E.P."/>
            <person name="Nuccio E."/>
            <person name="Pett-Ridge J."/>
            <person name="Banfield J.F."/>
            <person name="Firestone M.K."/>
        </authorList>
    </citation>
    <scope>NUCLEOTIDE SEQUENCE</scope>
    <source>
        <strain evidence="1">H2_Rhizo_Litter_49_scaffold_951</strain>
    </source>
</reference>
<sequence>MSHPSSGEYAPLHLRAALHVTRLANANWVRKGNTGMRYIVDAPIHEALPPEVTLGIKDVVDGSTLTVYDLLGRLPTDLQKQVCWTYCRLT</sequence>
<name>A0A514D3H2_9VIRU</name>